<sequence>IVGGCQQRHRAVRCWVYLVSILRPSGQTAEWLWSVGQKKDGGHGQACRCSIALPGEMLWAGACVLLALGWRSTGAIFPDGTAYSKITMPGFIGLEL</sequence>
<evidence type="ECO:0000313" key="1">
    <source>
        <dbReference type="EMBL" id="SBP84301.1"/>
    </source>
</evidence>
<proteinExistence type="predicted"/>
<reference evidence="1" key="2">
    <citation type="submission" date="2016-06" db="EMBL/GenBank/DDBJ databases">
        <title>The genome of a short-lived fish provides insights into sex chromosome evolution and the genetic control of aging.</title>
        <authorList>
            <person name="Reichwald K."/>
            <person name="Felder M."/>
            <person name="Petzold A."/>
            <person name="Koch P."/>
            <person name="Groth M."/>
            <person name="Platzer M."/>
        </authorList>
    </citation>
    <scope>NUCLEOTIDE SEQUENCE</scope>
    <source>
        <tissue evidence="1">Brain</tissue>
    </source>
</reference>
<organism evidence="1">
    <name type="scientific">Nothobranchius kadleci</name>
    <name type="common">African annual killifish</name>
    <dbReference type="NCBI Taxonomy" id="1051664"/>
    <lineage>
        <taxon>Eukaryota</taxon>
        <taxon>Metazoa</taxon>
        <taxon>Chordata</taxon>
        <taxon>Craniata</taxon>
        <taxon>Vertebrata</taxon>
        <taxon>Euteleostomi</taxon>
        <taxon>Actinopterygii</taxon>
        <taxon>Neopterygii</taxon>
        <taxon>Teleostei</taxon>
        <taxon>Neoteleostei</taxon>
        <taxon>Acanthomorphata</taxon>
        <taxon>Ovalentaria</taxon>
        <taxon>Atherinomorphae</taxon>
        <taxon>Cyprinodontiformes</taxon>
        <taxon>Nothobranchiidae</taxon>
        <taxon>Nothobranchius</taxon>
    </lineage>
</organism>
<dbReference type="EMBL" id="HADZ01020360">
    <property type="protein sequence ID" value="SBP84301.1"/>
    <property type="molecule type" value="Transcribed_RNA"/>
</dbReference>
<accession>A0A1A8D0A5</accession>
<gene>
    <name evidence="1" type="primary">BX000999.2</name>
</gene>
<reference evidence="1" key="1">
    <citation type="submission" date="2016-05" db="EMBL/GenBank/DDBJ databases">
        <authorList>
            <person name="Lavstsen T."/>
            <person name="Jespersen J.S."/>
        </authorList>
    </citation>
    <scope>NUCLEOTIDE SEQUENCE</scope>
    <source>
        <tissue evidence="1">Brain</tissue>
    </source>
</reference>
<feature type="non-terminal residue" evidence="1">
    <location>
        <position position="96"/>
    </location>
</feature>
<protein>
    <submittedName>
        <fullName evidence="1">Uncharacterized protein</fullName>
    </submittedName>
</protein>
<feature type="non-terminal residue" evidence="1">
    <location>
        <position position="1"/>
    </location>
</feature>
<name>A0A1A8D0A5_NOTKA</name>
<dbReference type="AlphaFoldDB" id="A0A1A8D0A5"/>